<dbReference type="OrthoDB" id="5346094at2759"/>
<keyword evidence="2" id="KW-0963">Cytoplasm</keyword>
<dbReference type="SUPFAM" id="SSF81296">
    <property type="entry name" value="E set domains"/>
    <property type="match status" value="1"/>
</dbReference>
<dbReference type="InterPro" id="IPR013783">
    <property type="entry name" value="Ig-like_fold"/>
</dbReference>
<keyword evidence="6" id="KW-1185">Reference proteome</keyword>
<comment type="subcellular location">
    <subcellularLocation>
        <location evidence="1">Cytoplasm</location>
    </subcellularLocation>
</comment>
<reference evidence="5" key="1">
    <citation type="submission" date="2019-07" db="EMBL/GenBank/DDBJ databases">
        <title>Annotation for the trematode Paragonimus miyazaki's.</title>
        <authorList>
            <person name="Choi Y.-J."/>
        </authorList>
    </citation>
    <scope>NUCLEOTIDE SEQUENCE</scope>
    <source>
        <strain evidence="5">Japan</strain>
    </source>
</reference>
<dbReference type="Gene3D" id="2.60.40.10">
    <property type="entry name" value="Immunoglobulins"/>
    <property type="match status" value="1"/>
</dbReference>
<dbReference type="SMART" id="SM00429">
    <property type="entry name" value="IPT"/>
    <property type="match status" value="1"/>
</dbReference>
<evidence type="ECO:0000313" key="5">
    <source>
        <dbReference type="EMBL" id="KAF7262344.1"/>
    </source>
</evidence>
<feature type="region of interest" description="Disordered" evidence="3">
    <location>
        <begin position="1150"/>
        <end position="1202"/>
    </location>
</feature>
<dbReference type="SUPFAM" id="SSF49417">
    <property type="entry name" value="p53-like transcription factors"/>
    <property type="match status" value="2"/>
</dbReference>
<feature type="compositionally biased region" description="Polar residues" evidence="3">
    <location>
        <begin position="1168"/>
        <end position="1197"/>
    </location>
</feature>
<feature type="compositionally biased region" description="Low complexity" evidence="3">
    <location>
        <begin position="1150"/>
        <end position="1159"/>
    </location>
</feature>
<dbReference type="InterPro" id="IPR014756">
    <property type="entry name" value="Ig_E-set"/>
</dbReference>
<dbReference type="GO" id="GO:0005737">
    <property type="term" value="C:cytoplasm"/>
    <property type="evidence" value="ECO:0007669"/>
    <property type="project" value="UniProtKB-SubCell"/>
</dbReference>
<dbReference type="InterPro" id="IPR002909">
    <property type="entry name" value="IPT_dom"/>
</dbReference>
<feature type="region of interest" description="Disordered" evidence="3">
    <location>
        <begin position="330"/>
        <end position="357"/>
    </location>
</feature>
<dbReference type="InterPro" id="IPR037059">
    <property type="entry name" value="RHD_DNA_bind_dom_sf"/>
</dbReference>
<evidence type="ECO:0000256" key="2">
    <source>
        <dbReference type="ARBA" id="ARBA00022490"/>
    </source>
</evidence>
<feature type="compositionally biased region" description="Polar residues" evidence="3">
    <location>
        <begin position="333"/>
        <end position="352"/>
    </location>
</feature>
<dbReference type="GO" id="GO:0000981">
    <property type="term" value="F:DNA-binding transcription factor activity, RNA polymerase II-specific"/>
    <property type="evidence" value="ECO:0007669"/>
    <property type="project" value="TreeGrafter"/>
</dbReference>
<evidence type="ECO:0000256" key="3">
    <source>
        <dbReference type="SAM" id="MobiDB-lite"/>
    </source>
</evidence>
<feature type="domain" description="RHD" evidence="4">
    <location>
        <begin position="963"/>
        <end position="1024"/>
    </location>
</feature>
<name>A0A8S9Z6Q7_9TREM</name>
<dbReference type="InterPro" id="IPR011539">
    <property type="entry name" value="RHD_DNA_bind_dom"/>
</dbReference>
<dbReference type="PANTHER" id="PTHR12533:SF7">
    <property type="entry name" value="NFAT NUCLEAR FACTOR, ISOFORM B"/>
    <property type="match status" value="1"/>
</dbReference>
<feature type="region of interest" description="Disordered" evidence="3">
    <location>
        <begin position="1381"/>
        <end position="1409"/>
    </location>
</feature>
<sequence length="1430" mass="155569">MNQSYLNDFLYSTDVTPNNAACVDIVKTSDVTDYNLYRCDKPGVKEITNRAICSFVGYGVHLSNKTDFPSPSAVCQPRDTPYRPHLSHGIVTHPSFSSYSDVDSLVKSPADHLEAFQLTSSLSPSSQLTPSQIKELIADLQSMPPDGSSDTCLSDYSTNTVGVPSVNTSNTREACGASRLLTVRENMSFLSDPEGSLGDNYNPAISGDTAFVTRLADMTIPPTNNTLANAFIDEITASDMQDRTIYSAGDQSSGFTAATLDAPKCVEPEELLLNTSSKRPKMTRDFTASYYGDEQSSERLTWETATGSAPVVLPTLRSLLKSDCSNELKESSSYDNHSQTQDNYSVDGSSNPLCAPGDSHVTVSEQTMFISNTSTQVQCMIGSLASNSSFESVDTFESSRSCSQSPILERRIRQSGMLIDESIRNPTFENDGTPCVAYDNEDTQTSVIRRYGNLHLGETVGAESGPLFSSFTQEDSFSTDLSVKSFSEASFLPEGVRDNCPDQPNFSFGCNSSTNFDTATTERPSPDLTNSDYLSDIPLADEGFPSVKSLAGPSLMPTSTSLMDVIAPNDILMSSAPSPSPLSQSEPICQSESLMQTVIDNGEENEFQPLTTVAGTALMGCKNNTLAVSPTTYLAYGSNVDLPLGVLPESTTTRERYVRRTVTANPVQKLHNNQLIITKKVRPPPVYRPPTCLVRCDCRVRETGDCCGTYNWPGSWGRKSTTSSHIRGHGSDISVRAGLATGFIQHGRGNLNHSWQSGCSGFCTAVPTCRRTNTSSHIRDRLSGLSVRGCWSAGGAPFVRHFTQTPVRANGVGSRPTAVPFNQGRKRSAVRSAGLVTQFAQPVNTAFQRSRKDILPTACRVHGCALPSSHAHRTLGTNSSFSCLDSGASQCSCASSTLSHTSSTDSYITTGRKLALHSGLTHDAANLTSNGKYHAPAAKVISYTTTPSLHQMFPEFSLRHSCRIRILEQPESQHRARYQTEGSRGAVKDRSGCGFPTIQLVGWDGRASLQVFVATEVGRPKPHPFYQAYLVAGKLTKYCVQTIREGVNVIEMPFPSSNNWKLSLAICIHKIFFSIAVACSSTDLEQEWILDRLLVSKSVLSGRVVLALRHRGLIYFETLITTLLVSDYLGASVECVGILKLRKSDVEQRTTQSVSTSTRIRPTDLAPKNNSSTSLDTNSPGATSNLPQPPSESSGTRPFNRKPGKARLVFRVVLVHERSGIVDVIQTVSEPILCTQLIGDPEICRISLTECSQCGGQDLFILGKNLGKDCRVLFRQLADMSGLKLKLEEANLSMQSEVTEDNQQPVVHWQQEAIMETDFSHQTHLVCRVPTYDGPQYPLTSPLLVQLIVRSGQRWSNPVSFVYKPGSDFLMLSSASTLTGNECPPVDNHTTQDDSQRTSMIGGKTSDLHSTTGFEHMHMSVVQSPTSTTL</sequence>
<organism evidence="5 6">
    <name type="scientific">Paragonimus skrjabini miyazakii</name>
    <dbReference type="NCBI Taxonomy" id="59628"/>
    <lineage>
        <taxon>Eukaryota</taxon>
        <taxon>Metazoa</taxon>
        <taxon>Spiralia</taxon>
        <taxon>Lophotrochozoa</taxon>
        <taxon>Platyhelminthes</taxon>
        <taxon>Trematoda</taxon>
        <taxon>Digenea</taxon>
        <taxon>Plagiorchiida</taxon>
        <taxon>Troglotremata</taxon>
        <taxon>Troglotrematidae</taxon>
        <taxon>Paragonimus</taxon>
    </lineage>
</organism>
<comment type="caution">
    <text evidence="5">The sequence shown here is derived from an EMBL/GenBank/DDBJ whole genome shotgun (WGS) entry which is preliminary data.</text>
</comment>
<accession>A0A8S9Z6Q7</accession>
<dbReference type="GO" id="GO:0005634">
    <property type="term" value="C:nucleus"/>
    <property type="evidence" value="ECO:0007669"/>
    <property type="project" value="UniProtKB-ARBA"/>
</dbReference>
<dbReference type="Proteomes" id="UP000822476">
    <property type="component" value="Unassembled WGS sequence"/>
</dbReference>
<evidence type="ECO:0000259" key="4">
    <source>
        <dbReference type="PROSITE" id="PS50254"/>
    </source>
</evidence>
<dbReference type="Gene3D" id="2.60.40.340">
    <property type="entry name" value="Rel homology domain (RHD), DNA-binding domain"/>
    <property type="match status" value="2"/>
</dbReference>
<gene>
    <name evidence="5" type="ORF">EG68_00383</name>
</gene>
<dbReference type="PROSITE" id="PS50254">
    <property type="entry name" value="REL_2"/>
    <property type="match status" value="1"/>
</dbReference>
<dbReference type="GO" id="GO:0005667">
    <property type="term" value="C:transcription regulator complex"/>
    <property type="evidence" value="ECO:0007669"/>
    <property type="project" value="TreeGrafter"/>
</dbReference>
<dbReference type="InterPro" id="IPR008366">
    <property type="entry name" value="NFAT"/>
</dbReference>
<dbReference type="Pfam" id="PF00554">
    <property type="entry name" value="RHD_DNA_bind"/>
    <property type="match status" value="1"/>
</dbReference>
<dbReference type="PANTHER" id="PTHR12533">
    <property type="entry name" value="NFAT"/>
    <property type="match status" value="1"/>
</dbReference>
<dbReference type="EMBL" id="JTDE01000096">
    <property type="protein sequence ID" value="KAF7262344.1"/>
    <property type="molecule type" value="Genomic_DNA"/>
</dbReference>
<dbReference type="InterPro" id="IPR008967">
    <property type="entry name" value="p53-like_TF_DNA-bd_sf"/>
</dbReference>
<protein>
    <recommendedName>
        <fullName evidence="4">RHD domain-containing protein</fullName>
    </recommendedName>
</protein>
<dbReference type="GO" id="GO:0000978">
    <property type="term" value="F:RNA polymerase II cis-regulatory region sequence-specific DNA binding"/>
    <property type="evidence" value="ECO:0007669"/>
    <property type="project" value="TreeGrafter"/>
</dbReference>
<proteinExistence type="predicted"/>
<evidence type="ECO:0000313" key="6">
    <source>
        <dbReference type="Proteomes" id="UP000822476"/>
    </source>
</evidence>
<evidence type="ECO:0000256" key="1">
    <source>
        <dbReference type="ARBA" id="ARBA00004496"/>
    </source>
</evidence>